<evidence type="ECO:0000313" key="3">
    <source>
        <dbReference type="Proteomes" id="UP000268332"/>
    </source>
</evidence>
<name>A0A3G3MA94_9CAUD</name>
<dbReference type="RefSeq" id="YP_010001620.1">
    <property type="nucleotide sequence ID" value="NC_053234.1"/>
</dbReference>
<feature type="region of interest" description="Disordered" evidence="1">
    <location>
        <begin position="50"/>
        <end position="72"/>
    </location>
</feature>
<accession>A0A3G3MA94</accession>
<protein>
    <submittedName>
        <fullName evidence="2">Uncharacterized protein</fullName>
    </submittedName>
</protein>
<gene>
    <name evidence="2" type="primary">78</name>
    <name evidence="2" type="ORF">SEA_KROOS_78</name>
</gene>
<dbReference type="Proteomes" id="UP000268332">
    <property type="component" value="Segment"/>
</dbReference>
<keyword evidence="3" id="KW-1185">Reference proteome</keyword>
<sequence length="72" mass="7455">MGADRADMSRRRPPVGPACSAGCGQPVLAAAGGRHLSCSPVCTDCHLPIPGDDPLADGPAHGACHDKKRRRR</sequence>
<dbReference type="GeneID" id="63026125"/>
<evidence type="ECO:0000313" key="2">
    <source>
        <dbReference type="EMBL" id="AYR03057.1"/>
    </source>
</evidence>
<proteinExistence type="predicted"/>
<dbReference type="EMBL" id="MH976513">
    <property type="protein sequence ID" value="AYR03057.1"/>
    <property type="molecule type" value="Genomic_DNA"/>
</dbReference>
<reference evidence="2 3" key="1">
    <citation type="submission" date="2018-09" db="EMBL/GenBank/DDBJ databases">
        <authorList>
            <person name="Pope W.H."/>
            <person name="Garlena R.A."/>
            <person name="Russell D.A."/>
            <person name="Jacobs-Sera D."/>
            <person name="Hatfull G.F."/>
        </authorList>
    </citation>
    <scope>NUCLEOTIDE SEQUENCE [LARGE SCALE GENOMIC DNA]</scope>
</reference>
<organism evidence="2 3">
    <name type="scientific">Gordonia phage Kroos</name>
    <dbReference type="NCBI Taxonomy" id="2483671"/>
    <lineage>
        <taxon>Viruses</taxon>
        <taxon>Duplodnaviria</taxon>
        <taxon>Heunggongvirae</taxon>
        <taxon>Uroviricota</taxon>
        <taxon>Caudoviricetes</taxon>
        <taxon>Stackebrandtviridae</taxon>
        <taxon>Schenleyvirinae</taxon>
        <taxon>Kroosvirus</taxon>
        <taxon>Kroosvirus kroos</taxon>
    </lineage>
</organism>
<evidence type="ECO:0000256" key="1">
    <source>
        <dbReference type="SAM" id="MobiDB-lite"/>
    </source>
</evidence>
<dbReference type="KEGG" id="vg:63026125"/>